<dbReference type="Proteomes" id="UP000190044">
    <property type="component" value="Unassembled WGS sequence"/>
</dbReference>
<dbReference type="EMBL" id="FUYP01000020">
    <property type="protein sequence ID" value="SKB80277.1"/>
    <property type="molecule type" value="Genomic_DNA"/>
</dbReference>
<evidence type="ECO:0000313" key="4">
    <source>
        <dbReference type="Proteomes" id="UP000190044"/>
    </source>
</evidence>
<evidence type="ECO:0000256" key="1">
    <source>
        <dbReference type="SAM" id="MobiDB-lite"/>
    </source>
</evidence>
<dbReference type="PANTHER" id="PTHR35562:SF2">
    <property type="entry name" value="DNA ENDONUCLEASE SMRA-RELATED"/>
    <property type="match status" value="1"/>
</dbReference>
<name>A0A1T5E8G1_9SPHN</name>
<protein>
    <submittedName>
        <fullName evidence="3">DNA-nicking endonuclease, Smr domain</fullName>
    </submittedName>
</protein>
<dbReference type="RefSeq" id="WP_245798755.1">
    <property type="nucleotide sequence ID" value="NZ_FUYP01000020.1"/>
</dbReference>
<evidence type="ECO:0000259" key="2">
    <source>
        <dbReference type="Pfam" id="PF01713"/>
    </source>
</evidence>
<dbReference type="Pfam" id="PF01713">
    <property type="entry name" value="Smr"/>
    <property type="match status" value="1"/>
</dbReference>
<keyword evidence="3" id="KW-0255">Endonuclease</keyword>
<feature type="compositionally biased region" description="Pro residues" evidence="1">
    <location>
        <begin position="54"/>
        <end position="63"/>
    </location>
</feature>
<dbReference type="AlphaFoldDB" id="A0A1T5E8G1"/>
<accession>A0A1T5E8G1</accession>
<feature type="region of interest" description="Disordered" evidence="1">
    <location>
        <begin position="25"/>
        <end position="74"/>
    </location>
</feature>
<dbReference type="InterPro" id="IPR036063">
    <property type="entry name" value="Smr_dom_sf"/>
</dbReference>
<feature type="domain" description="Smr" evidence="2">
    <location>
        <begin position="91"/>
        <end position="185"/>
    </location>
</feature>
<dbReference type="PANTHER" id="PTHR35562">
    <property type="entry name" value="DNA ENDONUCLEASE SMRA-RELATED"/>
    <property type="match status" value="1"/>
</dbReference>
<dbReference type="InterPro" id="IPR002625">
    <property type="entry name" value="Smr_dom"/>
</dbReference>
<organism evidence="3 4">
    <name type="scientific">Sphingopyxis flava</name>
    <dbReference type="NCBI Taxonomy" id="1507287"/>
    <lineage>
        <taxon>Bacteria</taxon>
        <taxon>Pseudomonadati</taxon>
        <taxon>Pseudomonadota</taxon>
        <taxon>Alphaproteobacteria</taxon>
        <taxon>Sphingomonadales</taxon>
        <taxon>Sphingomonadaceae</taxon>
        <taxon>Sphingopyxis</taxon>
    </lineage>
</organism>
<reference evidence="4" key="1">
    <citation type="submission" date="2017-02" db="EMBL/GenBank/DDBJ databases">
        <authorList>
            <person name="Varghese N."/>
            <person name="Submissions S."/>
        </authorList>
    </citation>
    <scope>NUCLEOTIDE SEQUENCE [LARGE SCALE GENOMIC DNA]</scope>
    <source>
        <strain evidence="4">R11H</strain>
    </source>
</reference>
<dbReference type="Gene3D" id="3.30.1370.110">
    <property type="match status" value="1"/>
</dbReference>
<gene>
    <name evidence="3" type="ORF">SAMN06295937_10204</name>
</gene>
<sequence length="192" mass="20631">MPRRLDPDEAALWMKVAATVRPLAKGPAIILPTTPPTGRSPRPASRAPTIPAAPRQPSPLPPPRRSHQTATLDSHWERRLRKGHVRPDLSIDLHGHTLASAQALLNEAIGRGLGRSARVLLVVAGRLRPGAERLPPMHGEPRPRGAIRASLADWLAASPYAEQIVALRPAHISHGGAGAVYVILRRGRGDEA</sequence>
<evidence type="ECO:0000313" key="3">
    <source>
        <dbReference type="EMBL" id="SKB80277.1"/>
    </source>
</evidence>
<proteinExistence type="predicted"/>
<keyword evidence="3" id="KW-0378">Hydrolase</keyword>
<dbReference type="SUPFAM" id="SSF160443">
    <property type="entry name" value="SMR domain-like"/>
    <property type="match status" value="1"/>
</dbReference>
<keyword evidence="3" id="KW-0540">Nuclease</keyword>
<dbReference type="GO" id="GO:0004519">
    <property type="term" value="F:endonuclease activity"/>
    <property type="evidence" value="ECO:0007669"/>
    <property type="project" value="UniProtKB-KW"/>
</dbReference>
<keyword evidence="4" id="KW-1185">Reference proteome</keyword>
<feature type="compositionally biased region" description="Low complexity" evidence="1">
    <location>
        <begin position="36"/>
        <end position="53"/>
    </location>
</feature>